<feature type="transmembrane region" description="Helical" evidence="1">
    <location>
        <begin position="144"/>
        <end position="162"/>
    </location>
</feature>
<evidence type="ECO:0000313" key="3">
    <source>
        <dbReference type="Proteomes" id="UP000019132"/>
    </source>
</evidence>
<keyword evidence="1" id="KW-1133">Transmembrane helix</keyword>
<dbReference type="GO" id="GO:0015098">
    <property type="term" value="F:molybdate ion transmembrane transporter activity"/>
    <property type="evidence" value="ECO:0007669"/>
    <property type="project" value="InterPro"/>
</dbReference>
<dbReference type="STRING" id="431595.K3WVQ2"/>
<dbReference type="EnsemblProtists" id="PYU1_T009050">
    <property type="protein sequence ID" value="PYU1_T009050"/>
    <property type="gene ID" value="PYU1_G009032"/>
</dbReference>
<dbReference type="PANTHER" id="PTHR31970">
    <property type="match status" value="1"/>
</dbReference>
<protein>
    <recommendedName>
        <fullName evidence="4">SLC26A/SulP transporter domain-containing protein</fullName>
    </recommendedName>
</protein>
<reference evidence="3" key="2">
    <citation type="submission" date="2010-04" db="EMBL/GenBank/DDBJ databases">
        <authorList>
            <person name="Buell R."/>
            <person name="Hamilton J."/>
            <person name="Hostetler J."/>
        </authorList>
    </citation>
    <scope>NUCLEOTIDE SEQUENCE [LARGE SCALE GENOMIC DNA]</scope>
    <source>
        <strain evidence="3">DAOM:BR144</strain>
    </source>
</reference>
<feature type="transmembrane region" description="Helical" evidence="1">
    <location>
        <begin position="407"/>
        <end position="427"/>
    </location>
</feature>
<proteinExistence type="predicted"/>
<feature type="transmembrane region" description="Helical" evidence="1">
    <location>
        <begin position="377"/>
        <end position="401"/>
    </location>
</feature>
<dbReference type="OMA" id="GSMPVCH"/>
<feature type="transmembrane region" description="Helical" evidence="1">
    <location>
        <begin position="73"/>
        <end position="94"/>
    </location>
</feature>
<accession>K3WVQ2</accession>
<feature type="transmembrane region" description="Helical" evidence="1">
    <location>
        <begin position="106"/>
        <end position="123"/>
    </location>
</feature>
<evidence type="ECO:0000256" key="1">
    <source>
        <dbReference type="SAM" id="Phobius"/>
    </source>
</evidence>
<keyword evidence="1" id="KW-0812">Transmembrane</keyword>
<organism evidence="2 3">
    <name type="scientific">Globisporangium ultimum (strain ATCC 200006 / CBS 805.95 / DAOM BR144)</name>
    <name type="common">Pythium ultimum</name>
    <dbReference type="NCBI Taxonomy" id="431595"/>
    <lineage>
        <taxon>Eukaryota</taxon>
        <taxon>Sar</taxon>
        <taxon>Stramenopiles</taxon>
        <taxon>Oomycota</taxon>
        <taxon>Peronosporomycetes</taxon>
        <taxon>Pythiales</taxon>
        <taxon>Pythiaceae</taxon>
        <taxon>Globisporangium</taxon>
    </lineage>
</organism>
<dbReference type="Pfam" id="PF16983">
    <property type="entry name" value="MFS_MOT1"/>
    <property type="match status" value="2"/>
</dbReference>
<dbReference type="HOGENOM" id="CLU_032158_1_0_1"/>
<keyword evidence="3" id="KW-1185">Reference proteome</keyword>
<dbReference type="VEuPathDB" id="FungiDB:PYU1_G009032"/>
<dbReference type="InterPro" id="IPR031563">
    <property type="entry name" value="MOT1/MOT2"/>
</dbReference>
<feature type="transmembrane region" description="Helical" evidence="1">
    <location>
        <begin position="439"/>
        <end position="466"/>
    </location>
</feature>
<dbReference type="Proteomes" id="UP000019132">
    <property type="component" value="Unassembled WGS sequence"/>
</dbReference>
<feature type="transmembrane region" description="Helical" evidence="1">
    <location>
        <begin position="222"/>
        <end position="244"/>
    </location>
</feature>
<dbReference type="InParanoid" id="K3WVQ2"/>
<feature type="transmembrane region" description="Helical" evidence="1">
    <location>
        <begin position="182"/>
        <end position="201"/>
    </location>
</feature>
<name>K3WVQ2_GLOUD</name>
<dbReference type="PANTHER" id="PTHR31970:SF9">
    <property type="entry name" value="MOLYBDATE TRANSPORTER 2"/>
    <property type="match status" value="1"/>
</dbReference>
<reference evidence="2" key="3">
    <citation type="submission" date="2015-02" db="UniProtKB">
        <authorList>
            <consortium name="EnsemblProtists"/>
        </authorList>
    </citation>
    <scope>IDENTIFICATION</scope>
    <source>
        <strain evidence="2">DAOM BR144</strain>
    </source>
</reference>
<evidence type="ECO:0000313" key="2">
    <source>
        <dbReference type="EnsemblProtists" id="PYU1_T009050"/>
    </source>
</evidence>
<dbReference type="EMBL" id="GL376599">
    <property type="status" value="NOT_ANNOTATED_CDS"/>
    <property type="molecule type" value="Genomic_DNA"/>
</dbReference>
<sequence length="476" mass="51420">MGVDSPAHAFLGERYQLSTPDDLRHREQLLPHDDKFEAVTGPQDGKPWFQKALVCLRPGWFSYLKQFATLQEVSGAFGDIGLFLPLLTALAIGRVDGVPQIEFGPALFYAGIFTASLSLYFNVPIPVQPMKTIAAVAIAEKYSNAQIIAAGILSGSMMLFLASTNLITPVSKIVPLSIVRGIQLGFGLSLMVSGLKSAYVLKLNLTAATTSASFKAKELTEIVWWGLDSVVVSIILGILCIIFIRSRKVPIALILFLYGMIIAIYQYTQKRTEYNLPSLSFGPDFPAPVVPSAHDFQEAFTHLFLPQLPLTLLNSVIALEKLTADLFPKHDEPAGVRRICFSIAGGNLLFSWFGMLPVCHGAGGLAAQHSFGARSSLAMVFLGAFKMFFALLFGSSCVILLQKGLFPQSVLGVMLTFSGLSLAAVGLKIDISNSRDLLLLLLTAGGVLGINTGAGFLIGFGAYLVLCVLEYFRIEL</sequence>
<reference evidence="3" key="1">
    <citation type="journal article" date="2010" name="Genome Biol.">
        <title>Genome sequence of the necrotrophic plant pathogen Pythium ultimum reveals original pathogenicity mechanisms and effector repertoire.</title>
        <authorList>
            <person name="Levesque C.A."/>
            <person name="Brouwer H."/>
            <person name="Cano L."/>
            <person name="Hamilton J.P."/>
            <person name="Holt C."/>
            <person name="Huitema E."/>
            <person name="Raffaele S."/>
            <person name="Robideau G.P."/>
            <person name="Thines M."/>
            <person name="Win J."/>
            <person name="Zerillo M.M."/>
            <person name="Beakes G.W."/>
            <person name="Boore J.L."/>
            <person name="Busam D."/>
            <person name="Dumas B."/>
            <person name="Ferriera S."/>
            <person name="Fuerstenberg S.I."/>
            <person name="Gachon C.M."/>
            <person name="Gaulin E."/>
            <person name="Govers F."/>
            <person name="Grenville-Briggs L."/>
            <person name="Horner N."/>
            <person name="Hostetler J."/>
            <person name="Jiang R.H."/>
            <person name="Johnson J."/>
            <person name="Krajaejun T."/>
            <person name="Lin H."/>
            <person name="Meijer H.J."/>
            <person name="Moore B."/>
            <person name="Morris P."/>
            <person name="Phuntmart V."/>
            <person name="Puiu D."/>
            <person name="Shetty J."/>
            <person name="Stajich J.E."/>
            <person name="Tripathy S."/>
            <person name="Wawra S."/>
            <person name="van West P."/>
            <person name="Whitty B.R."/>
            <person name="Coutinho P.M."/>
            <person name="Henrissat B."/>
            <person name="Martin F."/>
            <person name="Thomas P.D."/>
            <person name="Tyler B.M."/>
            <person name="De Vries R.P."/>
            <person name="Kamoun S."/>
            <person name="Yandell M."/>
            <person name="Tisserat N."/>
            <person name="Buell C.R."/>
        </authorList>
    </citation>
    <scope>NUCLEOTIDE SEQUENCE</scope>
    <source>
        <strain evidence="3">DAOM:BR144</strain>
    </source>
</reference>
<feature type="transmembrane region" description="Helical" evidence="1">
    <location>
        <begin position="250"/>
        <end position="268"/>
    </location>
</feature>
<dbReference type="AlphaFoldDB" id="K3WVQ2"/>
<dbReference type="eggNOG" id="ENOG502QRGR">
    <property type="taxonomic scope" value="Eukaryota"/>
</dbReference>
<keyword evidence="1" id="KW-0472">Membrane</keyword>
<evidence type="ECO:0008006" key="4">
    <source>
        <dbReference type="Google" id="ProtNLM"/>
    </source>
</evidence>